<proteinExistence type="predicted"/>
<dbReference type="SUPFAM" id="SSF56524">
    <property type="entry name" value="Oxidoreductase molybdopterin-binding domain"/>
    <property type="match status" value="1"/>
</dbReference>
<dbReference type="AlphaFoldDB" id="A0A7W7G1L5"/>
<dbReference type="Proteomes" id="UP000542742">
    <property type="component" value="Unassembled WGS sequence"/>
</dbReference>
<keyword evidence="1" id="KW-0472">Membrane</keyword>
<evidence type="ECO:0000313" key="4">
    <source>
        <dbReference type="Proteomes" id="UP000542742"/>
    </source>
</evidence>
<feature type="transmembrane region" description="Helical" evidence="1">
    <location>
        <begin position="147"/>
        <end position="170"/>
    </location>
</feature>
<reference evidence="3 4" key="1">
    <citation type="submission" date="2020-08" db="EMBL/GenBank/DDBJ databases">
        <title>Sequencing the genomes of 1000 actinobacteria strains.</title>
        <authorList>
            <person name="Klenk H.-P."/>
        </authorList>
    </citation>
    <scope>NUCLEOTIDE SEQUENCE [LARGE SCALE GENOMIC DNA]</scope>
    <source>
        <strain evidence="3 4">DSM 45518</strain>
    </source>
</reference>
<dbReference type="PANTHER" id="PTHR43032">
    <property type="entry name" value="PROTEIN-METHIONINE-SULFOXIDE REDUCTASE"/>
    <property type="match status" value="1"/>
</dbReference>
<evidence type="ECO:0000256" key="1">
    <source>
        <dbReference type="SAM" id="Phobius"/>
    </source>
</evidence>
<comment type="caution">
    <text evidence="3">The sequence shown here is derived from an EMBL/GenBank/DDBJ whole genome shotgun (WGS) entry which is preliminary data.</text>
</comment>
<keyword evidence="1" id="KW-1133">Transmembrane helix</keyword>
<evidence type="ECO:0000259" key="2">
    <source>
        <dbReference type="Pfam" id="PF00174"/>
    </source>
</evidence>
<organism evidence="3 4">
    <name type="scientific">Paractinoplanes abujensis</name>
    <dbReference type="NCBI Taxonomy" id="882441"/>
    <lineage>
        <taxon>Bacteria</taxon>
        <taxon>Bacillati</taxon>
        <taxon>Actinomycetota</taxon>
        <taxon>Actinomycetes</taxon>
        <taxon>Micromonosporales</taxon>
        <taxon>Micromonosporaceae</taxon>
        <taxon>Paractinoplanes</taxon>
    </lineage>
</organism>
<dbReference type="EMBL" id="JACHMF010000001">
    <property type="protein sequence ID" value="MBB4692842.1"/>
    <property type="molecule type" value="Genomic_DNA"/>
</dbReference>
<dbReference type="InterPro" id="IPR000572">
    <property type="entry name" value="OxRdtase_Mopterin-bd_dom"/>
</dbReference>
<dbReference type="Gene3D" id="3.90.420.10">
    <property type="entry name" value="Oxidoreductase, molybdopterin-binding domain"/>
    <property type="match status" value="1"/>
</dbReference>
<name>A0A7W7G1L5_9ACTN</name>
<dbReference type="RefSeq" id="WP_184951521.1">
    <property type="nucleotide sequence ID" value="NZ_BOMC01000063.1"/>
</dbReference>
<feature type="transmembrane region" description="Helical" evidence="1">
    <location>
        <begin position="61"/>
        <end position="84"/>
    </location>
</feature>
<feature type="transmembrane region" description="Helical" evidence="1">
    <location>
        <begin position="219"/>
        <end position="239"/>
    </location>
</feature>
<evidence type="ECO:0000313" key="3">
    <source>
        <dbReference type="EMBL" id="MBB4692842.1"/>
    </source>
</evidence>
<protein>
    <submittedName>
        <fullName evidence="3">DMSO/TMAO reductase YedYZ molybdopterin-dependent catalytic subunit</fullName>
    </submittedName>
</protein>
<feature type="transmembrane region" description="Helical" evidence="1">
    <location>
        <begin position="182"/>
        <end position="199"/>
    </location>
</feature>
<feature type="domain" description="Oxidoreductase molybdopterin-binding" evidence="2">
    <location>
        <begin position="276"/>
        <end position="412"/>
    </location>
</feature>
<dbReference type="Pfam" id="PF00174">
    <property type="entry name" value="Oxidored_molyb"/>
    <property type="match status" value="1"/>
</dbReference>
<dbReference type="PANTHER" id="PTHR43032:SF2">
    <property type="entry name" value="BLL0505 PROTEIN"/>
    <property type="match status" value="1"/>
</dbReference>
<feature type="transmembrane region" description="Helical" evidence="1">
    <location>
        <begin position="104"/>
        <end position="126"/>
    </location>
</feature>
<keyword evidence="4" id="KW-1185">Reference proteome</keyword>
<accession>A0A7W7G1L5</accession>
<gene>
    <name evidence="3" type="ORF">BKA14_002990</name>
</gene>
<sequence length="415" mass="44528">MVRHPDKPVSEAAQPTSDRTRGRLAHWWFAPLPAPPERLRRGPLRPGAFPSPLRSARLTSLLGIALGVAFGVCFGTGLLSHLVQHPPGWFWWPSRPAGLYRVTQGVHVAAGLACVPLLGVKLWSVYPRLFAWPPVRSPAHAAERAGVALLVAAALFQVISGVLNVAHWYAPMPFFFTTGHYRVAWLVAGALLVHIGVQLPVVREALRRPRPPAERRRQLLAGVGGAIGLITLTTAGQTWRPLRGIAVLAPRRPDRGPQGLPVNRTAAAAGTSAVGAGTYRLSVTGPGGTFDLDLTALYALPQHTAGLPITCVEGWSADATWSGVRLADLVELAGADPRRATVLVESLETAGRYRASTVAGPHTRDPLTLIALRLNGAVLDRDHGFPARLIAPNRPGVLQTKWVGRLTVREEPCAR</sequence>
<dbReference type="CDD" id="cd00321">
    <property type="entry name" value="SO_family_Moco"/>
    <property type="match status" value="1"/>
</dbReference>
<dbReference type="InterPro" id="IPR036374">
    <property type="entry name" value="OxRdtase_Mopterin-bd_sf"/>
</dbReference>
<keyword evidence="1" id="KW-0812">Transmembrane</keyword>